<name>A0A8J6FRG7_ELECQ</name>
<dbReference type="AlphaFoldDB" id="A0A8J6FRG7"/>
<dbReference type="Proteomes" id="UP000770717">
    <property type="component" value="Unassembled WGS sequence"/>
</dbReference>
<accession>A0A8J6FRG7</accession>
<dbReference type="EMBL" id="WNTK01000001">
    <property type="protein sequence ID" value="KAG9492467.1"/>
    <property type="molecule type" value="Genomic_DNA"/>
</dbReference>
<organism evidence="1 2">
    <name type="scientific">Eleutherodactylus coqui</name>
    <name type="common">Puerto Rican coqui</name>
    <dbReference type="NCBI Taxonomy" id="57060"/>
    <lineage>
        <taxon>Eukaryota</taxon>
        <taxon>Metazoa</taxon>
        <taxon>Chordata</taxon>
        <taxon>Craniata</taxon>
        <taxon>Vertebrata</taxon>
        <taxon>Euteleostomi</taxon>
        <taxon>Amphibia</taxon>
        <taxon>Batrachia</taxon>
        <taxon>Anura</taxon>
        <taxon>Neobatrachia</taxon>
        <taxon>Hyloidea</taxon>
        <taxon>Eleutherodactylidae</taxon>
        <taxon>Eleutherodactylinae</taxon>
        <taxon>Eleutherodactylus</taxon>
        <taxon>Eleutherodactylus</taxon>
    </lineage>
</organism>
<protein>
    <submittedName>
        <fullName evidence="1">Uncharacterized protein</fullName>
    </submittedName>
</protein>
<evidence type="ECO:0000313" key="2">
    <source>
        <dbReference type="Proteomes" id="UP000770717"/>
    </source>
</evidence>
<reference evidence="1" key="1">
    <citation type="thesis" date="2020" institute="ProQuest LLC" country="789 East Eisenhower Parkway, Ann Arbor, MI, USA">
        <title>Comparative Genomics and Chromosome Evolution.</title>
        <authorList>
            <person name="Mudd A.B."/>
        </authorList>
    </citation>
    <scope>NUCLEOTIDE SEQUENCE</scope>
    <source>
        <strain evidence="1">HN-11 Male</strain>
        <tissue evidence="1">Kidney and liver</tissue>
    </source>
</reference>
<keyword evidence="2" id="KW-1185">Reference proteome</keyword>
<gene>
    <name evidence="1" type="ORF">GDO78_000783</name>
</gene>
<comment type="caution">
    <text evidence="1">The sequence shown here is derived from an EMBL/GenBank/DDBJ whole genome shotgun (WGS) entry which is preliminary data.</text>
</comment>
<evidence type="ECO:0000313" key="1">
    <source>
        <dbReference type="EMBL" id="KAG9492467.1"/>
    </source>
</evidence>
<proteinExistence type="predicted"/>
<sequence>MASPRAAAIHRFGVSSSPPQPVYVSPLRCTFVLGGCSRCGKDLRGALGHLFPGWLTVEAPRGAHCSLPGAAVEHRSRRRWSR</sequence>